<dbReference type="Gene3D" id="3.40.1280.10">
    <property type="match status" value="1"/>
</dbReference>
<evidence type="ECO:0000256" key="5">
    <source>
        <dbReference type="HAMAP-Rule" id="MF_00658"/>
    </source>
</evidence>
<dbReference type="GO" id="GO:0070038">
    <property type="term" value="F:rRNA (pseudouridine-N3-)-methyltransferase activity"/>
    <property type="evidence" value="ECO:0007669"/>
    <property type="project" value="UniProtKB-UniRule"/>
</dbReference>
<dbReference type="OrthoDB" id="9806643at2"/>
<dbReference type="NCBIfam" id="NF000988">
    <property type="entry name" value="PRK00103.2-2"/>
    <property type="match status" value="1"/>
</dbReference>
<evidence type="ECO:0000256" key="4">
    <source>
        <dbReference type="ARBA" id="ARBA00038303"/>
    </source>
</evidence>
<protein>
    <recommendedName>
        <fullName evidence="5">Ribosomal RNA large subunit methyltransferase H</fullName>
        <ecNumber evidence="5">2.1.1.177</ecNumber>
    </recommendedName>
    <alternativeName>
        <fullName evidence="5">23S rRNA (pseudouridine1915-N3)-methyltransferase</fullName>
    </alternativeName>
    <alternativeName>
        <fullName evidence="5">23S rRNA m3Psi1915 methyltransferase</fullName>
    </alternativeName>
    <alternativeName>
        <fullName evidence="5">rRNA (pseudouridine-N3-)-methyltransferase RlmH</fullName>
    </alternativeName>
</protein>
<dbReference type="InterPro" id="IPR029026">
    <property type="entry name" value="tRNA_m1G_MTases_N"/>
</dbReference>
<dbReference type="Pfam" id="PF02590">
    <property type="entry name" value="SPOUT_MTase"/>
    <property type="match status" value="1"/>
</dbReference>
<dbReference type="Proteomes" id="UP000198409">
    <property type="component" value="Unassembled WGS sequence"/>
</dbReference>
<dbReference type="EMBL" id="SIRL01000003">
    <property type="protein sequence ID" value="TBN51537.1"/>
    <property type="molecule type" value="Genomic_DNA"/>
</dbReference>
<comment type="function">
    <text evidence="5">Specifically methylates the pseudouridine at position 1915 (m3Psi1915) in 23S rRNA.</text>
</comment>
<dbReference type="EMBL" id="FZNM01000003">
    <property type="protein sequence ID" value="SNR41040.1"/>
    <property type="molecule type" value="Genomic_DNA"/>
</dbReference>
<dbReference type="EC" id="2.1.1.177" evidence="5"/>
<dbReference type="HAMAP" id="MF_00658">
    <property type="entry name" value="23SrRNA_methyltr_H"/>
    <property type="match status" value="1"/>
</dbReference>
<keyword evidence="5" id="KW-0963">Cytoplasm</keyword>
<accession>A0A238W3B8</accession>
<dbReference type="PANTHER" id="PTHR33603:SF1">
    <property type="entry name" value="RIBOSOMAL RNA LARGE SUBUNIT METHYLTRANSFERASE H"/>
    <property type="match status" value="1"/>
</dbReference>
<dbReference type="CDD" id="cd18081">
    <property type="entry name" value="RlmH-like"/>
    <property type="match status" value="1"/>
</dbReference>
<proteinExistence type="inferred from homology"/>
<comment type="subcellular location">
    <subcellularLocation>
        <location evidence="5">Cytoplasm</location>
    </subcellularLocation>
</comment>
<name>A0A238W3B8_9RHOB</name>
<keyword evidence="9" id="KW-1185">Reference proteome</keyword>
<comment type="catalytic activity">
    <reaction evidence="5">
        <text>pseudouridine(1915) in 23S rRNA + S-adenosyl-L-methionine = N(3)-methylpseudouridine(1915) in 23S rRNA + S-adenosyl-L-homocysteine + H(+)</text>
        <dbReference type="Rhea" id="RHEA:42752"/>
        <dbReference type="Rhea" id="RHEA-COMP:10221"/>
        <dbReference type="Rhea" id="RHEA-COMP:10222"/>
        <dbReference type="ChEBI" id="CHEBI:15378"/>
        <dbReference type="ChEBI" id="CHEBI:57856"/>
        <dbReference type="ChEBI" id="CHEBI:59789"/>
        <dbReference type="ChEBI" id="CHEBI:65314"/>
        <dbReference type="ChEBI" id="CHEBI:74486"/>
        <dbReference type="EC" id="2.1.1.177"/>
    </reaction>
</comment>
<keyword evidence="5" id="KW-0698">rRNA processing</keyword>
<feature type="binding site" evidence="5">
    <location>
        <position position="103"/>
    </location>
    <ligand>
        <name>S-adenosyl-L-methionine</name>
        <dbReference type="ChEBI" id="CHEBI:59789"/>
    </ligand>
</feature>
<dbReference type="RefSeq" id="WP_089387457.1">
    <property type="nucleotide sequence ID" value="NZ_FZNM01000003.1"/>
</dbReference>
<evidence type="ECO:0000256" key="3">
    <source>
        <dbReference type="ARBA" id="ARBA00022691"/>
    </source>
</evidence>
<reference evidence="8" key="1">
    <citation type="submission" date="2017-06" db="EMBL/GenBank/DDBJ databases">
        <authorList>
            <person name="Varghese N."/>
            <person name="Submissions S."/>
        </authorList>
    </citation>
    <scope>NUCLEOTIDE SEQUENCE [LARGE SCALE GENOMIC DNA]</scope>
    <source>
        <strain evidence="8">DSM 26170</strain>
    </source>
</reference>
<sequence length="155" mass="16906">MRIDIAAVGRLRKGPESAMVDDYLDRFAKAGRSLGLPRITMTEVEDKRGGGMAAEAELLARAIPAGSVLVLMDERGEQPTSPDFALRLAGWRDGARDVCFVIGGADGLDASLRARADWQVSLGRMVWPHMLVRVMLAEQLYRAATILAGAPYHRE</sequence>
<organism evidence="6 8">
    <name type="scientific">Paracoccus sediminis</name>
    <dbReference type="NCBI Taxonomy" id="1214787"/>
    <lineage>
        <taxon>Bacteria</taxon>
        <taxon>Pseudomonadati</taxon>
        <taxon>Pseudomonadota</taxon>
        <taxon>Alphaproteobacteria</taxon>
        <taxon>Rhodobacterales</taxon>
        <taxon>Paracoccaceae</taxon>
        <taxon>Paracoccus</taxon>
    </lineage>
</organism>
<dbReference type="PANTHER" id="PTHR33603">
    <property type="entry name" value="METHYLTRANSFERASE"/>
    <property type="match status" value="1"/>
</dbReference>
<feature type="binding site" evidence="5">
    <location>
        <begin position="122"/>
        <end position="127"/>
    </location>
    <ligand>
        <name>S-adenosyl-L-methionine</name>
        <dbReference type="ChEBI" id="CHEBI:59789"/>
    </ligand>
</feature>
<dbReference type="InterPro" id="IPR003742">
    <property type="entry name" value="RlmH-like"/>
</dbReference>
<dbReference type="NCBIfam" id="NF000989">
    <property type="entry name" value="PRK00103.2-3"/>
    <property type="match status" value="1"/>
</dbReference>
<evidence type="ECO:0000313" key="8">
    <source>
        <dbReference type="Proteomes" id="UP000198409"/>
    </source>
</evidence>
<evidence type="ECO:0000313" key="6">
    <source>
        <dbReference type="EMBL" id="SNR41040.1"/>
    </source>
</evidence>
<dbReference type="AlphaFoldDB" id="A0A238W3B8"/>
<gene>
    <name evidence="5 7" type="primary">rlmH</name>
    <name evidence="7" type="ORF">EYF88_07045</name>
    <name evidence="6" type="ORF">SAMN06265378_103321</name>
</gene>
<comment type="similarity">
    <text evidence="4 5">Belongs to the RNA methyltransferase RlmH family.</text>
</comment>
<keyword evidence="1 5" id="KW-0489">Methyltransferase</keyword>
<comment type="caution">
    <text evidence="5">Lacks conserved residue(s) required for the propagation of feature annotation.</text>
</comment>
<evidence type="ECO:0000256" key="1">
    <source>
        <dbReference type="ARBA" id="ARBA00022603"/>
    </source>
</evidence>
<dbReference type="SUPFAM" id="SSF75217">
    <property type="entry name" value="alpha/beta knot"/>
    <property type="match status" value="1"/>
</dbReference>
<dbReference type="InterPro" id="IPR029028">
    <property type="entry name" value="Alpha/beta_knot_MTases"/>
</dbReference>
<reference evidence="7 9" key="3">
    <citation type="submission" date="2019-02" db="EMBL/GenBank/DDBJ databases">
        <authorList>
            <person name="Zhang G."/>
        </authorList>
    </citation>
    <scope>NUCLEOTIDE SEQUENCE [LARGE SCALE GENOMIC DNA]</scope>
    <source>
        <strain evidence="7 9">CMB17</strain>
    </source>
</reference>
<dbReference type="GO" id="GO:0005737">
    <property type="term" value="C:cytoplasm"/>
    <property type="evidence" value="ECO:0007669"/>
    <property type="project" value="UniProtKB-SubCell"/>
</dbReference>
<evidence type="ECO:0000313" key="9">
    <source>
        <dbReference type="Proteomes" id="UP000292859"/>
    </source>
</evidence>
<dbReference type="PIRSF" id="PIRSF004505">
    <property type="entry name" value="MT_bac"/>
    <property type="match status" value="1"/>
</dbReference>
<evidence type="ECO:0000256" key="2">
    <source>
        <dbReference type="ARBA" id="ARBA00022679"/>
    </source>
</evidence>
<evidence type="ECO:0000313" key="7">
    <source>
        <dbReference type="EMBL" id="TBN51537.1"/>
    </source>
</evidence>
<dbReference type="Proteomes" id="UP000292859">
    <property type="component" value="Unassembled WGS sequence"/>
</dbReference>
<reference evidence="6" key="2">
    <citation type="submission" date="2017-06" db="EMBL/GenBank/DDBJ databases">
        <authorList>
            <person name="Kim H.J."/>
            <person name="Triplett B.A."/>
        </authorList>
    </citation>
    <scope>NUCLEOTIDE SEQUENCE [LARGE SCALE GENOMIC DNA]</scope>
    <source>
        <strain evidence="6">DSM 26170</strain>
    </source>
</reference>
<keyword evidence="2 5" id="KW-0808">Transferase</keyword>
<comment type="subunit">
    <text evidence="5">Homodimer.</text>
</comment>
<keyword evidence="3 5" id="KW-0949">S-adenosyl-L-methionine</keyword>